<dbReference type="AlphaFoldDB" id="A0A1H7JIL2"/>
<dbReference type="OrthoDB" id="572496at2"/>
<feature type="domain" description="N-acetyltransferase" evidence="3">
    <location>
        <begin position="1"/>
        <end position="150"/>
    </location>
</feature>
<keyword evidence="1 4" id="KW-0808">Transferase</keyword>
<evidence type="ECO:0000256" key="2">
    <source>
        <dbReference type="ARBA" id="ARBA00023315"/>
    </source>
</evidence>
<accession>A0A1H7JIL2</accession>
<dbReference type="InterPro" id="IPR016181">
    <property type="entry name" value="Acyl_CoA_acyltransferase"/>
</dbReference>
<protein>
    <submittedName>
        <fullName evidence="4">Acetyltransferase (GNAT) family protein</fullName>
    </submittedName>
</protein>
<sequence length="181" mass="19937">MIRSATTTDLVHLPAIEIAAGLPFRSVGMDAVADDAPPTVSELAEYQRAGRAWVATSEDDLPIGYALALVVDGTAHLEQVSVDPAHAGRRLGAALIDEVERWAAERKYPWLTLSTFAQVPWNAPYYERLGFRVVPADELTPGLRAIREHEADRGLDAWPRVTMRRIVGSALSPRPDRRDTD</sequence>
<evidence type="ECO:0000256" key="1">
    <source>
        <dbReference type="ARBA" id="ARBA00022679"/>
    </source>
</evidence>
<proteinExistence type="predicted"/>
<dbReference type="EMBL" id="FOAW01000003">
    <property type="protein sequence ID" value="SEK74332.1"/>
    <property type="molecule type" value="Genomic_DNA"/>
</dbReference>
<evidence type="ECO:0000313" key="5">
    <source>
        <dbReference type="Proteomes" id="UP000198677"/>
    </source>
</evidence>
<reference evidence="5" key="1">
    <citation type="submission" date="2016-10" db="EMBL/GenBank/DDBJ databases">
        <authorList>
            <person name="Varghese N."/>
            <person name="Submissions S."/>
        </authorList>
    </citation>
    <scope>NUCLEOTIDE SEQUENCE [LARGE SCALE GENOMIC DNA]</scope>
    <source>
        <strain evidence="5">DSM 44675</strain>
    </source>
</reference>
<dbReference type="Proteomes" id="UP000198677">
    <property type="component" value="Unassembled WGS sequence"/>
</dbReference>
<keyword evidence="2" id="KW-0012">Acyltransferase</keyword>
<dbReference type="PANTHER" id="PTHR43877">
    <property type="entry name" value="AMINOALKYLPHOSPHONATE N-ACETYLTRANSFERASE-RELATED-RELATED"/>
    <property type="match status" value="1"/>
</dbReference>
<keyword evidence="5" id="KW-1185">Reference proteome</keyword>
<evidence type="ECO:0000259" key="3">
    <source>
        <dbReference type="PROSITE" id="PS51186"/>
    </source>
</evidence>
<dbReference type="InterPro" id="IPR000182">
    <property type="entry name" value="GNAT_dom"/>
</dbReference>
<organism evidence="4 5">
    <name type="scientific">Rhodococcus maanshanensis</name>
    <dbReference type="NCBI Taxonomy" id="183556"/>
    <lineage>
        <taxon>Bacteria</taxon>
        <taxon>Bacillati</taxon>
        <taxon>Actinomycetota</taxon>
        <taxon>Actinomycetes</taxon>
        <taxon>Mycobacteriales</taxon>
        <taxon>Nocardiaceae</taxon>
        <taxon>Rhodococcus</taxon>
    </lineage>
</organism>
<dbReference type="Pfam" id="PF00583">
    <property type="entry name" value="Acetyltransf_1"/>
    <property type="match status" value="1"/>
</dbReference>
<dbReference type="RefSeq" id="WP_072750266.1">
    <property type="nucleotide sequence ID" value="NZ_FOAW01000003.1"/>
</dbReference>
<evidence type="ECO:0000313" key="4">
    <source>
        <dbReference type="EMBL" id="SEK74332.1"/>
    </source>
</evidence>
<dbReference type="PROSITE" id="PS51186">
    <property type="entry name" value="GNAT"/>
    <property type="match status" value="1"/>
</dbReference>
<dbReference type="Gene3D" id="3.40.630.30">
    <property type="match status" value="1"/>
</dbReference>
<gene>
    <name evidence="4" type="ORF">SAMN05444583_103192</name>
</gene>
<dbReference type="CDD" id="cd04301">
    <property type="entry name" value="NAT_SF"/>
    <property type="match status" value="1"/>
</dbReference>
<dbReference type="InterPro" id="IPR050832">
    <property type="entry name" value="Bact_Acetyltransf"/>
</dbReference>
<name>A0A1H7JIL2_9NOCA</name>
<dbReference type="SUPFAM" id="SSF55729">
    <property type="entry name" value="Acyl-CoA N-acyltransferases (Nat)"/>
    <property type="match status" value="1"/>
</dbReference>
<dbReference type="GO" id="GO:0016747">
    <property type="term" value="F:acyltransferase activity, transferring groups other than amino-acyl groups"/>
    <property type="evidence" value="ECO:0007669"/>
    <property type="project" value="InterPro"/>
</dbReference>